<comment type="caution">
    <text evidence="4">The sequence shown here is derived from an EMBL/GenBank/DDBJ whole genome shotgun (WGS) entry which is preliminary data.</text>
</comment>
<dbReference type="PANTHER" id="PTHR35936:SF25">
    <property type="entry name" value="ABC TRANSPORTER SUBSTRATE-BINDING PROTEIN"/>
    <property type="match status" value="1"/>
</dbReference>
<name>A0A4P9VLS7_9GAMM</name>
<dbReference type="RefSeq" id="WP_094787462.1">
    <property type="nucleotide sequence ID" value="NZ_NDXW01000001.1"/>
</dbReference>
<dbReference type="Proteomes" id="UP000257039">
    <property type="component" value="Unassembled WGS sequence"/>
</dbReference>
<dbReference type="SUPFAM" id="SSF53850">
    <property type="entry name" value="Periplasmic binding protein-like II"/>
    <property type="match status" value="1"/>
</dbReference>
<dbReference type="SMART" id="SM00062">
    <property type="entry name" value="PBPb"/>
    <property type="match status" value="1"/>
</dbReference>
<dbReference type="EMBL" id="NDXW01000001">
    <property type="protein sequence ID" value="RDH44273.1"/>
    <property type="molecule type" value="Genomic_DNA"/>
</dbReference>
<dbReference type="Gene3D" id="3.40.190.10">
    <property type="entry name" value="Periplasmic binding protein-like II"/>
    <property type="match status" value="2"/>
</dbReference>
<evidence type="ECO:0000313" key="5">
    <source>
        <dbReference type="Proteomes" id="UP000257039"/>
    </source>
</evidence>
<evidence type="ECO:0000256" key="1">
    <source>
        <dbReference type="ARBA" id="ARBA00010333"/>
    </source>
</evidence>
<dbReference type="Pfam" id="PF00497">
    <property type="entry name" value="SBP_bac_3"/>
    <property type="match status" value="1"/>
</dbReference>
<comment type="similarity">
    <text evidence="1">Belongs to the bacterial solute-binding protein 3 family.</text>
</comment>
<gene>
    <name evidence="4" type="ORF">B9G39_12915</name>
</gene>
<accession>A0A4P9VLS7</accession>
<keyword evidence="2" id="KW-0732">Signal</keyword>
<evidence type="ECO:0000256" key="2">
    <source>
        <dbReference type="ARBA" id="ARBA00022729"/>
    </source>
</evidence>
<dbReference type="InterPro" id="IPR001638">
    <property type="entry name" value="Solute-binding_3/MltF_N"/>
</dbReference>
<feature type="domain" description="Solute-binding protein family 3/N-terminal" evidence="3">
    <location>
        <begin position="32"/>
        <end position="262"/>
    </location>
</feature>
<evidence type="ECO:0000313" key="4">
    <source>
        <dbReference type="EMBL" id="RDH44273.1"/>
    </source>
</evidence>
<reference evidence="4 5" key="1">
    <citation type="submission" date="2017-04" db="EMBL/GenBank/DDBJ databases">
        <title>Draft genome sequence of Zooshikella ganghwensis VG4 isolated from Red Sea sediments.</title>
        <authorList>
            <person name="Rehman Z."/>
            <person name="Alam I."/>
            <person name="Kamau A."/>
            <person name="Bajic V."/>
            <person name="Leiknes T."/>
        </authorList>
    </citation>
    <scope>NUCLEOTIDE SEQUENCE [LARGE SCALE GENOMIC DNA]</scope>
    <source>
        <strain evidence="4 5">VG4</strain>
    </source>
</reference>
<dbReference type="AlphaFoldDB" id="A0A4P9VLS7"/>
<dbReference type="PANTHER" id="PTHR35936">
    <property type="entry name" value="MEMBRANE-BOUND LYTIC MUREIN TRANSGLYCOSYLASE F"/>
    <property type="match status" value="1"/>
</dbReference>
<sequence>MKEVILALTILIVCVFSENGTARDAKKLCEVPLIVGWEHWEPFQFQNEQGTYTGLDLDILQAIFAWTQCELSFAERPWQRLLIDIQTGSVDILLGASKTAERMDFSYFSQPYRKEKMALYIRAEEKNNYTFKSLGEIVYLPFTLGVTRGYYYGEEYEQLLKSRAFREQLVIVARDKQLYPLLLQGRINGFLAETYFVGYNFLNKDNSKKAIRYPLPLYDSDIHVMFSRKTVPAELVTLFNHHLQELSAKGYLQKIKSKYCADC</sequence>
<keyword evidence="5" id="KW-1185">Reference proteome</keyword>
<proteinExistence type="inferred from homology"/>
<protein>
    <recommendedName>
        <fullName evidence="3">Solute-binding protein family 3/N-terminal domain-containing protein</fullName>
    </recommendedName>
</protein>
<evidence type="ECO:0000259" key="3">
    <source>
        <dbReference type="SMART" id="SM00062"/>
    </source>
</evidence>
<organism evidence="4 5">
    <name type="scientific">Zooshikella ganghwensis</name>
    <dbReference type="NCBI Taxonomy" id="202772"/>
    <lineage>
        <taxon>Bacteria</taxon>
        <taxon>Pseudomonadati</taxon>
        <taxon>Pseudomonadota</taxon>
        <taxon>Gammaproteobacteria</taxon>
        <taxon>Oceanospirillales</taxon>
        <taxon>Zooshikellaceae</taxon>
        <taxon>Zooshikella</taxon>
    </lineage>
</organism>